<organism evidence="4 5">
    <name type="scientific">Neorhodopirellula lusitana</name>
    <dbReference type="NCBI Taxonomy" id="445327"/>
    <lineage>
        <taxon>Bacteria</taxon>
        <taxon>Pseudomonadati</taxon>
        <taxon>Planctomycetota</taxon>
        <taxon>Planctomycetia</taxon>
        <taxon>Pirellulales</taxon>
        <taxon>Pirellulaceae</taxon>
        <taxon>Neorhodopirellula</taxon>
    </lineage>
</organism>
<evidence type="ECO:0000313" key="5">
    <source>
        <dbReference type="Proteomes" id="UP001158067"/>
    </source>
</evidence>
<dbReference type="Proteomes" id="UP001158067">
    <property type="component" value="Unassembled WGS sequence"/>
</dbReference>
<dbReference type="Pfam" id="PF01593">
    <property type="entry name" value="Amino_oxidase"/>
    <property type="match status" value="1"/>
</dbReference>
<dbReference type="PROSITE" id="PS51645">
    <property type="entry name" value="PHR_CRY_ALPHA_BETA"/>
    <property type="match status" value="1"/>
</dbReference>
<dbReference type="InterPro" id="IPR006050">
    <property type="entry name" value="DNA_photolyase_N"/>
</dbReference>
<gene>
    <name evidence="4" type="ORF">SAMN06265222_11794</name>
</gene>
<name>A0ABY1QLA0_9BACT</name>
<protein>
    <recommendedName>
        <fullName evidence="3">Photolyase/cryptochrome alpha/beta domain-containing protein</fullName>
    </recommendedName>
</protein>
<feature type="domain" description="Photolyase/cryptochrome alpha/beta" evidence="3">
    <location>
        <begin position="49"/>
        <end position="180"/>
    </location>
</feature>
<dbReference type="InterPro" id="IPR014729">
    <property type="entry name" value="Rossmann-like_a/b/a_fold"/>
</dbReference>
<dbReference type="Gene3D" id="3.50.50.60">
    <property type="entry name" value="FAD/NAD(P)-binding domain"/>
    <property type="match status" value="1"/>
</dbReference>
<dbReference type="InterPro" id="IPR002937">
    <property type="entry name" value="Amino_oxidase"/>
</dbReference>
<feature type="region of interest" description="Disordered" evidence="2">
    <location>
        <begin position="188"/>
        <end position="231"/>
    </location>
</feature>
<feature type="region of interest" description="Disordered" evidence="2">
    <location>
        <begin position="376"/>
        <end position="398"/>
    </location>
</feature>
<dbReference type="SUPFAM" id="SSF51905">
    <property type="entry name" value="FAD/NAD(P)-binding domain"/>
    <property type="match status" value="1"/>
</dbReference>
<dbReference type="PANTHER" id="PTHR10211:SF0">
    <property type="entry name" value="DEOXYRIBODIPYRIMIDINE PHOTO-LYASE"/>
    <property type="match status" value="1"/>
</dbReference>
<feature type="compositionally biased region" description="Polar residues" evidence="2">
    <location>
        <begin position="386"/>
        <end position="398"/>
    </location>
</feature>
<feature type="compositionally biased region" description="Polar residues" evidence="2">
    <location>
        <begin position="199"/>
        <end position="208"/>
    </location>
</feature>
<dbReference type="Gene3D" id="1.10.579.10">
    <property type="entry name" value="DNA Cyclobutane Dipyrimidine Photolyase, subunit A, domain 3"/>
    <property type="match status" value="1"/>
</dbReference>
<comment type="cofactor">
    <cofactor evidence="1">
        <name>(6R)-5,10-methylene-5,6,7,8-tetrahydrofolate</name>
        <dbReference type="ChEBI" id="CHEBI:15636"/>
    </cofactor>
</comment>
<dbReference type="PANTHER" id="PTHR10211">
    <property type="entry name" value="DEOXYRIBODIPYRIMIDINE PHOTOLYASE"/>
    <property type="match status" value="1"/>
</dbReference>
<dbReference type="EMBL" id="FXUG01000017">
    <property type="protein sequence ID" value="SMP74272.1"/>
    <property type="molecule type" value="Genomic_DNA"/>
</dbReference>
<keyword evidence="5" id="KW-1185">Reference proteome</keyword>
<dbReference type="Pfam" id="PF13450">
    <property type="entry name" value="NAD_binding_8"/>
    <property type="match status" value="1"/>
</dbReference>
<proteinExistence type="predicted"/>
<dbReference type="SUPFAM" id="SSF52425">
    <property type="entry name" value="Cryptochrome/photolyase, N-terminal domain"/>
    <property type="match status" value="1"/>
</dbReference>
<dbReference type="SUPFAM" id="SSF48173">
    <property type="entry name" value="Cryptochrome/photolyase FAD-binding domain"/>
    <property type="match status" value="1"/>
</dbReference>
<dbReference type="Gene3D" id="1.25.40.80">
    <property type="match status" value="1"/>
</dbReference>
<dbReference type="InterPro" id="IPR036134">
    <property type="entry name" value="Crypto/Photolyase_FAD-like_sf"/>
</dbReference>
<feature type="compositionally biased region" description="Basic and acidic residues" evidence="2">
    <location>
        <begin position="213"/>
        <end position="231"/>
    </location>
</feature>
<dbReference type="InterPro" id="IPR052219">
    <property type="entry name" value="Photolyase_Class-2"/>
</dbReference>
<accession>A0ABY1QLA0</accession>
<evidence type="ECO:0000256" key="1">
    <source>
        <dbReference type="ARBA" id="ARBA00001932"/>
    </source>
</evidence>
<reference evidence="4 5" key="1">
    <citation type="submission" date="2017-05" db="EMBL/GenBank/DDBJ databases">
        <authorList>
            <person name="Varghese N."/>
            <person name="Submissions S."/>
        </authorList>
    </citation>
    <scope>NUCLEOTIDE SEQUENCE [LARGE SCALE GENOMIC DNA]</scope>
    <source>
        <strain evidence="4 5">DSM 25457</strain>
    </source>
</reference>
<dbReference type="PRINTS" id="PR00419">
    <property type="entry name" value="ADXRDTASE"/>
</dbReference>
<evidence type="ECO:0000259" key="3">
    <source>
        <dbReference type="PROSITE" id="PS51645"/>
    </source>
</evidence>
<dbReference type="InterPro" id="IPR036188">
    <property type="entry name" value="FAD/NAD-bd_sf"/>
</dbReference>
<dbReference type="Gene3D" id="3.90.660.10">
    <property type="match status" value="1"/>
</dbReference>
<evidence type="ECO:0000256" key="2">
    <source>
        <dbReference type="SAM" id="MobiDB-lite"/>
    </source>
</evidence>
<comment type="caution">
    <text evidence="4">The sequence shown here is derived from an EMBL/GenBank/DDBJ whole genome shotgun (WGS) entry which is preliminary data.</text>
</comment>
<dbReference type="Gene3D" id="3.40.50.620">
    <property type="entry name" value="HUPs"/>
    <property type="match status" value="1"/>
</dbReference>
<evidence type="ECO:0000313" key="4">
    <source>
        <dbReference type="EMBL" id="SMP74272.1"/>
    </source>
</evidence>
<sequence length="950" mass="105227">MITSQRLRLTLDRRSIEAFKLLDYQLPARLSQRCDWRKSPDQTDHAPGEFVLYWMHNAVRGHENPALDVAVQLAVQNGLPVLVYHGLAENYPYASDRHHVFILQAARDVQRELNVAGIPYAFHLERTGHRGPHLRDLARRAAALVTETMPVVPLACWTERLTGIVTTPIVTVDTSCVLPMPQANALMEKASSRTHKGTQKQAGLNQGDLNGEDEPRSDDTSRDFQADDQRDDKPKWYTQLDVYKQTTKSAYELAIRQPYSQTNETVVDAAELVPLEVDEAFLGFEPLDLQDANLAELVRYCKIDHSVAPVPDSPGGSRAGYDRWHRYREHGLTEYGSRRCDSADSIGGSRLSAYLHFGMVSPFRIAFEAAQTRDSIPKPNEGVEASSATVGNNASTDQASQSIDKFLNELLYRRELSFHFCQHRLHELDTLDAVPQWAQTSLAEHAGDPRDEATDLESLARGLTDHPLWNAAQRSLLKHGELHNDLRMTWGTWFLPLTACPKQALNYCIDLNHRYALDGRSPTSYGGILGCFGQFDEPNTNEQDIFGWIRPSLIETHSQRLDLECFEKRCDRPIARKLPRVAIIGAGLAGLSAARTLSDHGLEVRVFEKGEEVGGRLATHRNETAMHFDQGAQYFTTRDARFGRHVRSWIDAGVVAPWMATIVELRDGVIVKKRRGQPRYVGTPDMNALPRHLAAGLNITTNCRVTSIVRSHDVLSHDPVTYQLVTDQGPVDGEFDAVLFNCPPKLAHPILATHSPIADAIEQVQMQPCWTLMLTCEGLADLPYAGAFVNQGPLAWVARNDAKPGRGLDESGSQSSWVLHATPDWSSEQIEADPAFVRDSLIDAFVAAIGRPIGKVTHEFAHRWRFASPVTPVGQSCLWDSTAMLGACGDWCGDLRGGPRIEAAYLSGAALAGALLRHVTIDRAPVLIDAVSDQASNSNSSGSRSTAKSS</sequence>
<dbReference type="InterPro" id="IPR036155">
    <property type="entry name" value="Crypto/Photolyase_N_sf"/>
</dbReference>